<keyword evidence="3" id="KW-1185">Reference proteome</keyword>
<sequence length="233" mass="25952">MFYDVYKEADGRQVWKDVAKSIKKVMDVDNTQDAQLINLDDEALANTVIQRSVDFPCGFQEDGASPGGSHSAPWSAVEGGAPRLVPDFVWIRGTSHGLPDLQVVLDINTPTVRGLISKAVRPGLLDFHRDIDNANGDSYAEMKTVCDDPEDHTIRGWYNGSEKVKARILDLRKLTQDQFNDALDAEEEDGYHEHGQEAEQDGGNFQEYRDSSLDFNKKSSAFVPLEEAPAHGW</sequence>
<dbReference type="EMBL" id="JAQOWY010000700">
    <property type="protein sequence ID" value="KAK1839233.1"/>
    <property type="molecule type" value="Genomic_DNA"/>
</dbReference>
<gene>
    <name evidence="2" type="ORF">CCHR01_18142</name>
</gene>
<feature type="region of interest" description="Disordered" evidence="1">
    <location>
        <begin position="187"/>
        <end position="210"/>
    </location>
</feature>
<evidence type="ECO:0000313" key="3">
    <source>
        <dbReference type="Proteomes" id="UP001243330"/>
    </source>
</evidence>
<dbReference type="Proteomes" id="UP001243330">
    <property type="component" value="Unassembled WGS sequence"/>
</dbReference>
<dbReference type="AlphaFoldDB" id="A0AAD9A169"/>
<evidence type="ECO:0000256" key="1">
    <source>
        <dbReference type="SAM" id="MobiDB-lite"/>
    </source>
</evidence>
<evidence type="ECO:0000313" key="2">
    <source>
        <dbReference type="EMBL" id="KAK1839233.1"/>
    </source>
</evidence>
<proteinExistence type="predicted"/>
<comment type="caution">
    <text evidence="2">The sequence shown here is derived from an EMBL/GenBank/DDBJ whole genome shotgun (WGS) entry which is preliminary data.</text>
</comment>
<accession>A0AAD9A169</accession>
<reference evidence="2" key="1">
    <citation type="submission" date="2023-01" db="EMBL/GenBank/DDBJ databases">
        <title>Colletotrichum chrysophilum M932 genome sequence.</title>
        <authorList>
            <person name="Baroncelli R."/>
        </authorList>
    </citation>
    <scope>NUCLEOTIDE SEQUENCE</scope>
    <source>
        <strain evidence="2">M932</strain>
    </source>
</reference>
<organism evidence="2 3">
    <name type="scientific">Colletotrichum chrysophilum</name>
    <dbReference type="NCBI Taxonomy" id="1836956"/>
    <lineage>
        <taxon>Eukaryota</taxon>
        <taxon>Fungi</taxon>
        <taxon>Dikarya</taxon>
        <taxon>Ascomycota</taxon>
        <taxon>Pezizomycotina</taxon>
        <taxon>Sordariomycetes</taxon>
        <taxon>Hypocreomycetidae</taxon>
        <taxon>Glomerellales</taxon>
        <taxon>Glomerellaceae</taxon>
        <taxon>Colletotrichum</taxon>
        <taxon>Colletotrichum gloeosporioides species complex</taxon>
    </lineage>
</organism>
<protein>
    <submittedName>
        <fullName evidence="2">Uncharacterized protein</fullName>
    </submittedName>
</protein>
<name>A0AAD9A169_9PEZI</name>